<sequence>MRPVAPAAFPRRAALGLAGAALAAPALGQARFPDRPIRFLIPWPPGGSLDALHRQMFEIMGKDIGQNVVLENRPGARGTQAAIFLINQAKPDGYTLAHHHLSILRHPFLTKQPTWDPINDFTYVMQVSGFTFGTAVRGDSPYKTFRDLIEAAKRRPGALTYSTSGIATTNHIAMEEILEREGAEMTHVPFRGAQEGVTALLGKQIDVVADAQSWRPNVETGELRLLSVWMRERLPSFPDAPTLRELGYDMVVTSPYGIVGPKGMPPEIVDTLHRAFRKAYEDEASQAIIKRWEMPKEYLGPAEYLSFAKDRVEYEKRMVARLKLSID</sequence>
<dbReference type="Gene3D" id="3.40.190.150">
    <property type="entry name" value="Bordetella uptake gene, domain 1"/>
    <property type="match status" value="1"/>
</dbReference>
<feature type="chain" id="PRO_5027035484" evidence="2">
    <location>
        <begin position="24"/>
        <end position="327"/>
    </location>
</feature>
<organism evidence="3">
    <name type="scientific">uncultured Acetobacteraceae bacterium</name>
    <dbReference type="NCBI Taxonomy" id="169975"/>
    <lineage>
        <taxon>Bacteria</taxon>
        <taxon>Pseudomonadati</taxon>
        <taxon>Pseudomonadota</taxon>
        <taxon>Alphaproteobacteria</taxon>
        <taxon>Acetobacterales</taxon>
        <taxon>Acetobacteraceae</taxon>
        <taxon>environmental samples</taxon>
    </lineage>
</organism>
<dbReference type="EMBL" id="CADCTL010000168">
    <property type="protein sequence ID" value="CAA9256953.1"/>
    <property type="molecule type" value="Genomic_DNA"/>
</dbReference>
<dbReference type="AlphaFoldDB" id="A0A6J4IMC9"/>
<dbReference type="CDD" id="cd07012">
    <property type="entry name" value="PBP2_Bug_TTT"/>
    <property type="match status" value="1"/>
</dbReference>
<keyword evidence="2" id="KW-0732">Signal</keyword>
<accession>A0A6J4IMC9</accession>
<dbReference type="InterPro" id="IPR042100">
    <property type="entry name" value="Bug_dom1"/>
</dbReference>
<comment type="similarity">
    <text evidence="1">Belongs to the UPF0065 (bug) family.</text>
</comment>
<dbReference type="SUPFAM" id="SSF53850">
    <property type="entry name" value="Periplasmic binding protein-like II"/>
    <property type="match status" value="1"/>
</dbReference>
<dbReference type="InterPro" id="IPR005064">
    <property type="entry name" value="BUG"/>
</dbReference>
<dbReference type="PIRSF" id="PIRSF017082">
    <property type="entry name" value="YflP"/>
    <property type="match status" value="1"/>
</dbReference>
<protein>
    <submittedName>
        <fullName evidence="3">Tricarboxylate transport protein TctC</fullName>
    </submittedName>
</protein>
<evidence type="ECO:0000256" key="1">
    <source>
        <dbReference type="ARBA" id="ARBA00006987"/>
    </source>
</evidence>
<dbReference type="Pfam" id="PF03401">
    <property type="entry name" value="TctC"/>
    <property type="match status" value="1"/>
</dbReference>
<proteinExistence type="inferred from homology"/>
<reference evidence="3" key="1">
    <citation type="submission" date="2020-02" db="EMBL/GenBank/DDBJ databases">
        <authorList>
            <person name="Meier V. D."/>
        </authorList>
    </citation>
    <scope>NUCLEOTIDE SEQUENCE</scope>
    <source>
        <strain evidence="3">AVDCRST_MAG04</strain>
    </source>
</reference>
<name>A0A6J4IMC9_9PROT</name>
<dbReference type="PANTHER" id="PTHR42928">
    <property type="entry name" value="TRICARBOXYLATE-BINDING PROTEIN"/>
    <property type="match status" value="1"/>
</dbReference>
<gene>
    <name evidence="3" type="ORF">AVDCRST_MAG04-2364</name>
</gene>
<dbReference type="Gene3D" id="3.40.190.10">
    <property type="entry name" value="Periplasmic binding protein-like II"/>
    <property type="match status" value="1"/>
</dbReference>
<evidence type="ECO:0000256" key="2">
    <source>
        <dbReference type="SAM" id="SignalP"/>
    </source>
</evidence>
<feature type="signal peptide" evidence="2">
    <location>
        <begin position="1"/>
        <end position="23"/>
    </location>
</feature>
<evidence type="ECO:0000313" key="3">
    <source>
        <dbReference type="EMBL" id="CAA9256953.1"/>
    </source>
</evidence>
<dbReference type="PANTHER" id="PTHR42928:SF5">
    <property type="entry name" value="BLR1237 PROTEIN"/>
    <property type="match status" value="1"/>
</dbReference>